<gene>
    <name evidence="3" type="ORF">GMA92_05040</name>
</gene>
<sequence>MTMRNRLIKLSILKRGNWFLMYEALRQDPKLTQFSIEPSAESLFDDIQTRIVTIVDEEYPSYFKQMEMPPFVLYYQGDLNLLKEKKIGIMGTNRPSTYGMKSCQTLVAQLINQNIVIVGGLDLGIDAIAHHVSSKNGKSIAVLASGFSRIYPSENYQLYQLMAKGHLVISEFPPHIPIGRQHFYLRNRIITALSDILMIIEATKEGRMTHVAKQALYDGKIIYALPGEYNSIYSEGSLELIKEGANCLTDYKEILDELKMIYPL</sequence>
<dbReference type="Pfam" id="PF02481">
    <property type="entry name" value="DNA_processg_A"/>
    <property type="match status" value="1"/>
</dbReference>
<dbReference type="RefSeq" id="WP_006783784.1">
    <property type="nucleotide sequence ID" value="NZ_CAUWFM010000015.1"/>
</dbReference>
<reference evidence="3 4" key="1">
    <citation type="journal article" date="2019" name="Nat. Med.">
        <title>A library of human gut bacterial isolates paired with longitudinal multiomics data enables mechanistic microbiome research.</title>
        <authorList>
            <person name="Poyet M."/>
            <person name="Groussin M."/>
            <person name="Gibbons S.M."/>
            <person name="Avila-Pacheco J."/>
            <person name="Jiang X."/>
            <person name="Kearney S.M."/>
            <person name="Perrotta A.R."/>
            <person name="Berdy B."/>
            <person name="Zhao S."/>
            <person name="Lieberman T.D."/>
            <person name="Swanson P.K."/>
            <person name="Smith M."/>
            <person name="Roesemann S."/>
            <person name="Alexander J.E."/>
            <person name="Rich S.A."/>
            <person name="Livny J."/>
            <person name="Vlamakis H."/>
            <person name="Clish C."/>
            <person name="Bullock K."/>
            <person name="Deik A."/>
            <person name="Scott J."/>
            <person name="Pierce K.A."/>
            <person name="Xavier R.J."/>
            <person name="Alm E.J."/>
        </authorList>
    </citation>
    <scope>NUCLEOTIDE SEQUENCE [LARGE SCALE GENOMIC DNA]</scope>
    <source>
        <strain evidence="3 4">BIOML-A198</strain>
    </source>
</reference>
<dbReference type="EMBL" id="WMQE01000008">
    <property type="protein sequence ID" value="MTK20803.1"/>
    <property type="molecule type" value="Genomic_DNA"/>
</dbReference>
<evidence type="ECO:0000313" key="4">
    <source>
        <dbReference type="Proteomes" id="UP000487649"/>
    </source>
</evidence>
<dbReference type="GeneID" id="60059992"/>
<evidence type="ECO:0000259" key="2">
    <source>
        <dbReference type="Pfam" id="PF02481"/>
    </source>
</evidence>
<dbReference type="GO" id="GO:0009294">
    <property type="term" value="P:DNA-mediated transformation"/>
    <property type="evidence" value="ECO:0007669"/>
    <property type="project" value="InterPro"/>
</dbReference>
<evidence type="ECO:0000256" key="1">
    <source>
        <dbReference type="ARBA" id="ARBA00006525"/>
    </source>
</evidence>
<evidence type="ECO:0000313" key="3">
    <source>
        <dbReference type="EMBL" id="MTK20803.1"/>
    </source>
</evidence>
<comment type="caution">
    <text evidence="3">The sequence shown here is derived from an EMBL/GenBank/DDBJ whole genome shotgun (WGS) entry which is preliminary data.</text>
</comment>
<feature type="domain" description="Smf/DprA SLOG" evidence="2">
    <location>
        <begin position="51"/>
        <end position="258"/>
    </location>
</feature>
<comment type="similarity">
    <text evidence="1">Belongs to the DprA/Smf family.</text>
</comment>
<dbReference type="Gene3D" id="3.40.50.450">
    <property type="match status" value="1"/>
</dbReference>
<dbReference type="SUPFAM" id="SSF102405">
    <property type="entry name" value="MCP/YpsA-like"/>
    <property type="match status" value="1"/>
</dbReference>
<accession>A0A9X5AMZ3</accession>
<dbReference type="PANTHER" id="PTHR43022:SF1">
    <property type="entry name" value="PROTEIN SMF"/>
    <property type="match status" value="1"/>
</dbReference>
<dbReference type="InterPro" id="IPR057666">
    <property type="entry name" value="DrpA_SLOG"/>
</dbReference>
<organism evidence="3 4">
    <name type="scientific">Turicibacter sanguinis</name>
    <dbReference type="NCBI Taxonomy" id="154288"/>
    <lineage>
        <taxon>Bacteria</taxon>
        <taxon>Bacillati</taxon>
        <taxon>Bacillota</taxon>
        <taxon>Erysipelotrichia</taxon>
        <taxon>Erysipelotrichales</taxon>
        <taxon>Turicibacteraceae</taxon>
        <taxon>Turicibacter</taxon>
    </lineage>
</organism>
<protein>
    <submittedName>
        <fullName evidence="3">DNA-processing protein DprA</fullName>
    </submittedName>
</protein>
<dbReference type="AlphaFoldDB" id="A0A9X5AMZ3"/>
<proteinExistence type="inferred from homology"/>
<name>A0A9X5AMZ3_9FIRM</name>
<dbReference type="PANTHER" id="PTHR43022">
    <property type="entry name" value="PROTEIN SMF"/>
    <property type="match status" value="1"/>
</dbReference>
<dbReference type="Proteomes" id="UP000487649">
    <property type="component" value="Unassembled WGS sequence"/>
</dbReference>
<dbReference type="OrthoDB" id="9785707at2"/>
<dbReference type="InterPro" id="IPR003488">
    <property type="entry name" value="DprA"/>
</dbReference>